<comment type="subcellular location">
    <subcellularLocation>
        <location evidence="1">Cell membrane</location>
        <topology evidence="1">Single-pass membrane protein</topology>
    </subcellularLocation>
    <subcellularLocation>
        <location evidence="7">Cell membrane</location>
        <topology evidence="7">Single-pass type II membrane protein</topology>
    </subcellularLocation>
</comment>
<dbReference type="EMBL" id="SNVV01000033">
    <property type="protein sequence ID" value="TDN44969.1"/>
    <property type="molecule type" value="Genomic_DNA"/>
</dbReference>
<comment type="caution">
    <text evidence="8">The sequence shown here is derived from an EMBL/GenBank/DDBJ whole genome shotgun (WGS) entry which is preliminary data.</text>
</comment>
<comment type="similarity">
    <text evidence="2 7">Belongs to the ExbD/TolR family.</text>
</comment>
<accession>A0A4R6DL46</accession>
<evidence type="ECO:0000256" key="2">
    <source>
        <dbReference type="ARBA" id="ARBA00005811"/>
    </source>
</evidence>
<dbReference type="PANTHER" id="PTHR30558:SF15">
    <property type="entry name" value="BIOPOLYMER TRANSPORT PROTEIN EXBD1"/>
    <property type="match status" value="1"/>
</dbReference>
<evidence type="ECO:0000256" key="1">
    <source>
        <dbReference type="ARBA" id="ARBA00004162"/>
    </source>
</evidence>
<dbReference type="InterPro" id="IPR003400">
    <property type="entry name" value="ExbD"/>
</dbReference>
<dbReference type="Proteomes" id="UP000295129">
    <property type="component" value="Unassembled WGS sequence"/>
</dbReference>
<dbReference type="RefSeq" id="WP_133595020.1">
    <property type="nucleotide sequence ID" value="NZ_SNVV01000033.1"/>
</dbReference>
<dbReference type="GO" id="GO:0005886">
    <property type="term" value="C:plasma membrane"/>
    <property type="evidence" value="ECO:0007669"/>
    <property type="project" value="UniProtKB-SubCell"/>
</dbReference>
<evidence type="ECO:0000313" key="9">
    <source>
        <dbReference type="Proteomes" id="UP000295129"/>
    </source>
</evidence>
<evidence type="ECO:0000256" key="3">
    <source>
        <dbReference type="ARBA" id="ARBA00022475"/>
    </source>
</evidence>
<evidence type="ECO:0000256" key="4">
    <source>
        <dbReference type="ARBA" id="ARBA00022692"/>
    </source>
</evidence>
<name>A0A4R6DL46_9RHOO</name>
<gene>
    <name evidence="8" type="ORF">C7389_13314</name>
</gene>
<dbReference type="PANTHER" id="PTHR30558">
    <property type="entry name" value="EXBD MEMBRANE COMPONENT OF PMF-DRIVEN MACROMOLECULE IMPORT SYSTEM"/>
    <property type="match status" value="1"/>
</dbReference>
<evidence type="ECO:0000256" key="5">
    <source>
        <dbReference type="ARBA" id="ARBA00022989"/>
    </source>
</evidence>
<keyword evidence="6" id="KW-0472">Membrane</keyword>
<evidence type="ECO:0000313" key="8">
    <source>
        <dbReference type="EMBL" id="TDN44969.1"/>
    </source>
</evidence>
<dbReference type="AlphaFoldDB" id="A0A4R6DL46"/>
<evidence type="ECO:0000256" key="7">
    <source>
        <dbReference type="RuleBase" id="RU003879"/>
    </source>
</evidence>
<dbReference type="GO" id="GO:0015031">
    <property type="term" value="P:protein transport"/>
    <property type="evidence" value="ECO:0007669"/>
    <property type="project" value="UniProtKB-KW"/>
</dbReference>
<keyword evidence="7" id="KW-0813">Transport</keyword>
<keyword evidence="7" id="KW-0653">Protein transport</keyword>
<keyword evidence="5" id="KW-1133">Transmembrane helix</keyword>
<protein>
    <submittedName>
        <fullName evidence="8">Outer membrane transport energization protein ExbD</fullName>
    </submittedName>
</protein>
<dbReference type="GO" id="GO:0022857">
    <property type="term" value="F:transmembrane transporter activity"/>
    <property type="evidence" value="ECO:0007669"/>
    <property type="project" value="InterPro"/>
</dbReference>
<dbReference type="Gene3D" id="3.30.420.270">
    <property type="match status" value="1"/>
</dbReference>
<dbReference type="Pfam" id="PF02472">
    <property type="entry name" value="ExbD"/>
    <property type="match status" value="1"/>
</dbReference>
<sequence>MRVFPQRKQRQARIEIIPMIDVMMFLLAFFVLISTNVLPALGLKVDLPQSAQTERIKEPKRLTLTIDAEGHYYLEGEAIEAGALVGRLRGMAASDDKPAVIIAGDGGANLQKLVDALDLLKEAGIPAASIIAKAK</sequence>
<dbReference type="OrthoDB" id="9793581at2"/>
<organism evidence="8 9">
    <name type="scientific">Azoarcus indigens</name>
    <dbReference type="NCBI Taxonomy" id="29545"/>
    <lineage>
        <taxon>Bacteria</taxon>
        <taxon>Pseudomonadati</taxon>
        <taxon>Pseudomonadota</taxon>
        <taxon>Betaproteobacteria</taxon>
        <taxon>Rhodocyclales</taxon>
        <taxon>Zoogloeaceae</taxon>
        <taxon>Azoarcus</taxon>
    </lineage>
</organism>
<keyword evidence="9" id="KW-1185">Reference proteome</keyword>
<proteinExistence type="inferred from homology"/>
<reference evidence="8 9" key="1">
    <citation type="submission" date="2019-03" db="EMBL/GenBank/DDBJ databases">
        <title>Genomic Encyclopedia of Type Strains, Phase IV (KMG-IV): sequencing the most valuable type-strain genomes for metagenomic binning, comparative biology and taxonomic classification.</title>
        <authorList>
            <person name="Goeker M."/>
        </authorList>
    </citation>
    <scope>NUCLEOTIDE SEQUENCE [LARGE SCALE GENOMIC DNA]</scope>
    <source>
        <strain evidence="8 9">DSM 12121</strain>
    </source>
</reference>
<keyword evidence="3" id="KW-1003">Cell membrane</keyword>
<evidence type="ECO:0000256" key="6">
    <source>
        <dbReference type="ARBA" id="ARBA00023136"/>
    </source>
</evidence>
<keyword evidence="4 7" id="KW-0812">Transmembrane</keyword>